<feature type="region of interest" description="Disordered" evidence="1">
    <location>
        <begin position="304"/>
        <end position="334"/>
    </location>
</feature>
<keyword evidence="4" id="KW-1185">Reference proteome</keyword>
<sequence>MIPSTLILPLLVGFLNAVAIPDGAGELTSPISSLVEALEPPACGIKNAQCLEPPDYVSCCEEFFCAGTRCRDPRDFEFKNGVLTARDTSDISLKVVDSKDAETGVIGRIGKRDDQSEARCAAVGDSCAEKSCCGDLVSATCHSEKSVCFPSADSTNAEGGSQSIEALVDPPSPTELRPTITNVKRDCAPQGQDCRTSACCNPANICVPRINVCLPPTDPGPMLGERSDESFRGMEDVRSETRLVDLPSTDPKIPPGCKKKCLPRYHCLHGKCIPPRAMPMQKDLLASDTGGKSDFSTRDNFCLTSRSNPMQPLRNLSPKSNLQSRKVHISPKEQNRYRRDIKESTSGLLEEWCTM</sequence>
<name>A0A6A6U9M4_9PEZI</name>
<proteinExistence type="predicted"/>
<organism evidence="3 4">
    <name type="scientific">Microthyrium microscopicum</name>
    <dbReference type="NCBI Taxonomy" id="703497"/>
    <lineage>
        <taxon>Eukaryota</taxon>
        <taxon>Fungi</taxon>
        <taxon>Dikarya</taxon>
        <taxon>Ascomycota</taxon>
        <taxon>Pezizomycotina</taxon>
        <taxon>Dothideomycetes</taxon>
        <taxon>Dothideomycetes incertae sedis</taxon>
        <taxon>Microthyriales</taxon>
        <taxon>Microthyriaceae</taxon>
        <taxon>Microthyrium</taxon>
    </lineage>
</organism>
<gene>
    <name evidence="3" type="ORF">BT63DRAFT_457118</name>
</gene>
<dbReference type="AlphaFoldDB" id="A0A6A6U9M4"/>
<keyword evidence="2" id="KW-0732">Signal</keyword>
<evidence type="ECO:0000256" key="1">
    <source>
        <dbReference type="SAM" id="MobiDB-lite"/>
    </source>
</evidence>
<feature type="chain" id="PRO_5025455952" description="WAP domain-containing protein" evidence="2">
    <location>
        <begin position="18"/>
        <end position="355"/>
    </location>
</feature>
<accession>A0A6A6U9M4</accession>
<dbReference type="EMBL" id="MU004237">
    <property type="protein sequence ID" value="KAF2667818.1"/>
    <property type="molecule type" value="Genomic_DNA"/>
</dbReference>
<reference evidence="3" key="1">
    <citation type="journal article" date="2020" name="Stud. Mycol.">
        <title>101 Dothideomycetes genomes: a test case for predicting lifestyles and emergence of pathogens.</title>
        <authorList>
            <person name="Haridas S."/>
            <person name="Albert R."/>
            <person name="Binder M."/>
            <person name="Bloem J."/>
            <person name="Labutti K."/>
            <person name="Salamov A."/>
            <person name="Andreopoulos B."/>
            <person name="Baker S."/>
            <person name="Barry K."/>
            <person name="Bills G."/>
            <person name="Bluhm B."/>
            <person name="Cannon C."/>
            <person name="Castanera R."/>
            <person name="Culley D."/>
            <person name="Daum C."/>
            <person name="Ezra D."/>
            <person name="Gonzalez J."/>
            <person name="Henrissat B."/>
            <person name="Kuo A."/>
            <person name="Liang C."/>
            <person name="Lipzen A."/>
            <person name="Lutzoni F."/>
            <person name="Magnuson J."/>
            <person name="Mondo S."/>
            <person name="Nolan M."/>
            <person name="Ohm R."/>
            <person name="Pangilinan J."/>
            <person name="Park H.-J."/>
            <person name="Ramirez L."/>
            <person name="Alfaro M."/>
            <person name="Sun H."/>
            <person name="Tritt A."/>
            <person name="Yoshinaga Y."/>
            <person name="Zwiers L.-H."/>
            <person name="Turgeon B."/>
            <person name="Goodwin S."/>
            <person name="Spatafora J."/>
            <person name="Crous P."/>
            <person name="Grigoriev I."/>
        </authorList>
    </citation>
    <scope>NUCLEOTIDE SEQUENCE</scope>
    <source>
        <strain evidence="3">CBS 115976</strain>
    </source>
</reference>
<evidence type="ECO:0008006" key="5">
    <source>
        <dbReference type="Google" id="ProtNLM"/>
    </source>
</evidence>
<feature type="signal peptide" evidence="2">
    <location>
        <begin position="1"/>
        <end position="17"/>
    </location>
</feature>
<protein>
    <recommendedName>
        <fullName evidence="5">WAP domain-containing protein</fullName>
    </recommendedName>
</protein>
<evidence type="ECO:0000313" key="3">
    <source>
        <dbReference type="EMBL" id="KAF2667818.1"/>
    </source>
</evidence>
<dbReference type="Proteomes" id="UP000799302">
    <property type="component" value="Unassembled WGS sequence"/>
</dbReference>
<evidence type="ECO:0000256" key="2">
    <source>
        <dbReference type="SAM" id="SignalP"/>
    </source>
</evidence>
<evidence type="ECO:0000313" key="4">
    <source>
        <dbReference type="Proteomes" id="UP000799302"/>
    </source>
</evidence>